<evidence type="ECO:0000256" key="10">
    <source>
        <dbReference type="ARBA" id="ARBA00023180"/>
    </source>
</evidence>
<dbReference type="PANTHER" id="PTHR11475">
    <property type="entry name" value="OXIDASE/PEROXIDASE"/>
    <property type="match status" value="1"/>
</dbReference>
<dbReference type="GO" id="GO:0020037">
    <property type="term" value="F:heme binding"/>
    <property type="evidence" value="ECO:0007669"/>
    <property type="project" value="InterPro"/>
</dbReference>
<evidence type="ECO:0000256" key="12">
    <source>
        <dbReference type="PIRSR" id="PIRSR619791-2"/>
    </source>
</evidence>
<dbReference type="GO" id="GO:0007399">
    <property type="term" value="P:nervous system development"/>
    <property type="evidence" value="ECO:0007669"/>
    <property type="project" value="UniProtKB-ARBA"/>
</dbReference>
<dbReference type="FunFam" id="2.60.40.10:FF:000032">
    <property type="entry name" value="palladin isoform X1"/>
    <property type="match status" value="1"/>
</dbReference>
<dbReference type="InterPro" id="IPR036179">
    <property type="entry name" value="Ig-like_dom_sf"/>
</dbReference>
<evidence type="ECO:0000256" key="8">
    <source>
        <dbReference type="ARBA" id="ARBA00023136"/>
    </source>
</evidence>
<keyword evidence="3" id="KW-0433">Leucine-rich repeat</keyword>
<dbReference type="InterPro" id="IPR032675">
    <property type="entry name" value="LRR_dom_sf"/>
</dbReference>
<reference evidence="15" key="1">
    <citation type="submission" date="2020-11" db="EMBL/GenBank/DDBJ databases">
        <authorList>
            <person name="Tran Van P."/>
        </authorList>
    </citation>
    <scope>NUCLEOTIDE SEQUENCE</scope>
</reference>
<feature type="compositionally biased region" description="Low complexity" evidence="13">
    <location>
        <begin position="1393"/>
        <end position="1404"/>
    </location>
</feature>
<keyword evidence="7" id="KW-1133">Transmembrane helix</keyword>
<keyword evidence="5" id="KW-0732">Signal</keyword>
<feature type="domain" description="Ig-like" evidence="14">
    <location>
        <begin position="89"/>
        <end position="181"/>
    </location>
</feature>
<dbReference type="InterPro" id="IPR003598">
    <property type="entry name" value="Ig_sub2"/>
</dbReference>
<dbReference type="PANTHER" id="PTHR11475:SF58">
    <property type="entry name" value="PEROXIDASIN"/>
    <property type="match status" value="1"/>
</dbReference>
<evidence type="ECO:0000256" key="11">
    <source>
        <dbReference type="ARBA" id="ARBA00023319"/>
    </source>
</evidence>
<keyword evidence="11" id="KW-0393">Immunoglobulin domain</keyword>
<dbReference type="Pfam" id="PF07679">
    <property type="entry name" value="I-set"/>
    <property type="match status" value="4"/>
</dbReference>
<dbReference type="Gene3D" id="3.80.10.10">
    <property type="entry name" value="Ribonuclease Inhibitor"/>
    <property type="match status" value="1"/>
</dbReference>
<dbReference type="GO" id="GO:0046872">
    <property type="term" value="F:metal ion binding"/>
    <property type="evidence" value="ECO:0007669"/>
    <property type="project" value="UniProtKB-KW"/>
</dbReference>
<evidence type="ECO:0000256" key="7">
    <source>
        <dbReference type="ARBA" id="ARBA00022989"/>
    </source>
</evidence>
<keyword evidence="6" id="KW-0677">Repeat</keyword>
<keyword evidence="2" id="KW-0560">Oxidoreductase</keyword>
<evidence type="ECO:0000259" key="14">
    <source>
        <dbReference type="PROSITE" id="PS50835"/>
    </source>
</evidence>
<dbReference type="SUPFAM" id="SSF48113">
    <property type="entry name" value="Heme-dependent peroxidases"/>
    <property type="match status" value="2"/>
</dbReference>
<feature type="domain" description="Ig-like" evidence="14">
    <location>
        <begin position="279"/>
        <end position="365"/>
    </location>
</feature>
<keyword evidence="12" id="KW-0408">Iron</keyword>
<dbReference type="InterPro" id="IPR007110">
    <property type="entry name" value="Ig-like_dom"/>
</dbReference>
<gene>
    <name evidence="15" type="ORF">TBIB3V08_LOCUS9018</name>
</gene>
<accession>A0A7R9I5V9</accession>
<dbReference type="EMBL" id="OD568216">
    <property type="protein sequence ID" value="CAD7446692.1"/>
    <property type="molecule type" value="Genomic_DNA"/>
</dbReference>
<feature type="domain" description="Ig-like" evidence="14">
    <location>
        <begin position="189"/>
        <end position="276"/>
    </location>
</feature>
<dbReference type="SMART" id="SM00409">
    <property type="entry name" value="IG"/>
    <property type="match status" value="4"/>
</dbReference>
<evidence type="ECO:0000256" key="13">
    <source>
        <dbReference type="SAM" id="MobiDB-lite"/>
    </source>
</evidence>
<keyword evidence="9" id="KW-1015">Disulfide bond</keyword>
<organism evidence="15">
    <name type="scientific">Timema bartmani</name>
    <dbReference type="NCBI Taxonomy" id="61472"/>
    <lineage>
        <taxon>Eukaryota</taxon>
        <taxon>Metazoa</taxon>
        <taxon>Ecdysozoa</taxon>
        <taxon>Arthropoda</taxon>
        <taxon>Hexapoda</taxon>
        <taxon>Insecta</taxon>
        <taxon>Pterygota</taxon>
        <taxon>Neoptera</taxon>
        <taxon>Polyneoptera</taxon>
        <taxon>Phasmatodea</taxon>
        <taxon>Timematodea</taxon>
        <taxon>Timematoidea</taxon>
        <taxon>Timematidae</taxon>
        <taxon>Timema</taxon>
    </lineage>
</organism>
<dbReference type="InterPro" id="IPR013098">
    <property type="entry name" value="Ig_I-set"/>
</dbReference>
<dbReference type="InterPro" id="IPR037120">
    <property type="entry name" value="Haem_peroxidase_sf_animal"/>
</dbReference>
<evidence type="ECO:0000313" key="15">
    <source>
        <dbReference type="EMBL" id="CAD7446692.1"/>
    </source>
</evidence>
<dbReference type="GO" id="GO:0016020">
    <property type="term" value="C:membrane"/>
    <property type="evidence" value="ECO:0007669"/>
    <property type="project" value="UniProtKB-SubCell"/>
</dbReference>
<name>A0A7R9I5V9_9NEOP</name>
<keyword evidence="10" id="KW-0325">Glycoprotein</keyword>
<proteinExistence type="predicted"/>
<dbReference type="GO" id="GO:0004601">
    <property type="term" value="F:peroxidase activity"/>
    <property type="evidence" value="ECO:0007669"/>
    <property type="project" value="UniProtKB-KW"/>
</dbReference>
<dbReference type="FunFam" id="2.60.40.10:FF:000004">
    <property type="entry name" value="DCC isoform 1"/>
    <property type="match status" value="1"/>
</dbReference>
<evidence type="ECO:0000256" key="1">
    <source>
        <dbReference type="ARBA" id="ARBA00004167"/>
    </source>
</evidence>
<dbReference type="SUPFAM" id="SSF48726">
    <property type="entry name" value="Immunoglobulin"/>
    <property type="match status" value="4"/>
</dbReference>
<dbReference type="InterPro" id="IPR003599">
    <property type="entry name" value="Ig_sub"/>
</dbReference>
<keyword evidence="2" id="KW-0575">Peroxidase</keyword>
<evidence type="ECO:0000256" key="9">
    <source>
        <dbReference type="ARBA" id="ARBA00023157"/>
    </source>
</evidence>
<dbReference type="GO" id="GO:0005615">
    <property type="term" value="C:extracellular space"/>
    <property type="evidence" value="ECO:0007669"/>
    <property type="project" value="TreeGrafter"/>
</dbReference>
<dbReference type="SMART" id="SM00082">
    <property type="entry name" value="LRRCT"/>
    <property type="match status" value="1"/>
</dbReference>
<dbReference type="Gene3D" id="1.10.640.10">
    <property type="entry name" value="Haem peroxidase domain superfamily, animal type"/>
    <property type="match status" value="3"/>
</dbReference>
<dbReference type="FunFam" id="2.60.40.10:FF:001223">
    <property type="entry name" value="Sidekick cell adhesion molecule 1"/>
    <property type="match status" value="1"/>
</dbReference>
<feature type="binding site" description="axial binding residue" evidence="12">
    <location>
        <position position="1065"/>
    </location>
    <ligand>
        <name>heme b</name>
        <dbReference type="ChEBI" id="CHEBI:60344"/>
    </ligand>
    <ligandPart>
        <name>Fe</name>
        <dbReference type="ChEBI" id="CHEBI:18248"/>
    </ligandPart>
</feature>
<dbReference type="InterPro" id="IPR013783">
    <property type="entry name" value="Ig-like_fold"/>
</dbReference>
<evidence type="ECO:0000256" key="6">
    <source>
        <dbReference type="ARBA" id="ARBA00022737"/>
    </source>
</evidence>
<dbReference type="Gene3D" id="2.60.40.10">
    <property type="entry name" value="Immunoglobulins"/>
    <property type="match status" value="4"/>
</dbReference>
<keyword evidence="8" id="KW-0472">Membrane</keyword>
<feature type="domain" description="Ig-like" evidence="14">
    <location>
        <begin position="403"/>
        <end position="488"/>
    </location>
</feature>
<comment type="subcellular location">
    <subcellularLocation>
        <location evidence="1">Membrane</location>
        <topology evidence="1">Single-pass membrane protein</topology>
    </subcellularLocation>
</comment>
<dbReference type="SUPFAM" id="SSF52058">
    <property type="entry name" value="L domain-like"/>
    <property type="match status" value="1"/>
</dbReference>
<evidence type="ECO:0000256" key="2">
    <source>
        <dbReference type="ARBA" id="ARBA00022559"/>
    </source>
</evidence>
<dbReference type="GO" id="GO:0006979">
    <property type="term" value="P:response to oxidative stress"/>
    <property type="evidence" value="ECO:0007669"/>
    <property type="project" value="InterPro"/>
</dbReference>
<evidence type="ECO:0000256" key="3">
    <source>
        <dbReference type="ARBA" id="ARBA00022614"/>
    </source>
</evidence>
<sequence>MVAFLVSRFLHNNKLQRIPSGAFKNMESLKRLRLDSNALVCDCEMVWLVKMLQAKQKTTQAAATCQYPIAMQGKSLASMSEHDFHCKKPKITEDPHDVEVTFGGTVFFNCKAEGDPVPDIVWMKNSCYFRSNELNMGDPRYSKLADGTLMIQNTVDADVGVYECMAKSPAGEAKSRAAKMHYQKSKVKPHFRRTPLDQESEEGGTIRLYCAAIGQPQPDINWTRDDLPVTEDNRIQITPDNTLTITDIRREDSGIYKCTASSFVGRITAVAQVRVNVAPSFTTHPDNLTLKTGGLAELRCVADGSPPPAITWYKDGQLLTAGGRVTIAPGGYQMRVQHAKESDSGLYVCRAQNSVGFKETSAYITMTAGYYSPARVDIVSPTTRSPPPRVDTSQFSSREGRAPKIIIAPYDIEAPKGSTIEIPCKTDGEPKPTIVWTKDGLSVVVSKRHRVSAVGSLFVSNISRTDAGIYECLAVNDNGQIRAQGELTVKDEIHVGPGDRFVRVAFEEARSAVDRAVNETLRKLFERDRGDKPASPSELFRLLRFPNAAARDVARAADVYERTLYNIRKHVEAGMKINLTKGTQKLEEIRDFSYKELLSSSHLELVANLSGCMVHRPFTNCSDMCFHSKYRAIDGTCNNLQHPMWGASLTGFRRILKPIYENGFSTPIGYIRVIYSLTTLAAITGYIRVIYTLTTLAAITEYNQSSLYSDNACRNHRVHQKNSLYSDNVACRNHRVYQTSTFLSSNLPLVYTHLKEFMVQFPSTPQLTAFITQKKVILTKQPPHKRLLQKYLSFSAFHHLGIRSTYQRGRGHVVPKRGCQTVVLIRGLAAVRWKKTVKYYGFPKPSARLVSTSLISTTKITQDTHYTHMLMQWGQFLDHDLDHATPSVSSESWDGIDCKRSCDYAAPCFPMEVPPNDPRIKNRRCIDFIRSSSICGSGQTSVLFDTVMPREQINQLTSYIDASQVYGFAKEVAQDLREFRTNYGHLREGTKLPGGKPFLPLADAQPNDCRRDPTESEFGCFLAGDIRSNEQLGLLAMHTIWMREHNRVATHIANVFATAALRFGHSLINPVLHRLNKTFQTIPEGDVPLHKAFFAPWRLIQEGGVDPLLRGLFTVPAKLKTPHENLNTELTEHLFQVAHAVALDLAAMNIQRGRDHGIPGYNDWRKYCNLSEAETFDDLRNEISSESVRNTLKELYGHPGNIDVWVGGILEDQMDGAKIGPTFRCLLVEQFKRLRAGDRFWYENPSVFKPEQLTQIKQSTLSSVLCNNGDDISDITHDVFVLPAEQPSRLVSCTEVRQMDLRFWTECCNDCSNSGEFNSITQLSSARSRRDLGFSYPSDKPQRADFLYSDKTTIYHNLTSPTTTTTTERPETFNEVRADDNEIDEWRSFKRPSSSCEGRSGSWSTTARSGVEQGGNSMGGSAWTSMGTGGRMMKCGKKTRVPSVPEKQVTCTTTKCSAVQCTAPTLRTGECCPECT</sequence>
<dbReference type="Pfam" id="PF03098">
    <property type="entry name" value="An_peroxidase"/>
    <property type="match status" value="2"/>
</dbReference>
<evidence type="ECO:0000256" key="5">
    <source>
        <dbReference type="ARBA" id="ARBA00022729"/>
    </source>
</evidence>
<protein>
    <recommendedName>
        <fullName evidence="14">Ig-like domain-containing protein</fullName>
    </recommendedName>
</protein>
<dbReference type="PROSITE" id="PS50835">
    <property type="entry name" value="IG_LIKE"/>
    <property type="match status" value="4"/>
</dbReference>
<evidence type="ECO:0000256" key="4">
    <source>
        <dbReference type="ARBA" id="ARBA00022692"/>
    </source>
</evidence>
<dbReference type="InterPro" id="IPR019791">
    <property type="entry name" value="Haem_peroxidase_animal"/>
</dbReference>
<dbReference type="FunFam" id="2.60.40.10:FF:000008">
    <property type="entry name" value="roundabout homolog 2 isoform X2"/>
    <property type="match status" value="1"/>
</dbReference>
<dbReference type="SMART" id="SM00408">
    <property type="entry name" value="IGc2"/>
    <property type="match status" value="4"/>
</dbReference>
<dbReference type="InterPro" id="IPR010255">
    <property type="entry name" value="Haem_peroxidase_sf"/>
</dbReference>
<keyword evidence="12" id="KW-0349">Heme</keyword>
<dbReference type="InterPro" id="IPR000483">
    <property type="entry name" value="Cys-rich_flank_reg_C"/>
</dbReference>
<dbReference type="PROSITE" id="PS50292">
    <property type="entry name" value="PEROXIDASE_3"/>
    <property type="match status" value="1"/>
</dbReference>
<feature type="region of interest" description="Disordered" evidence="13">
    <location>
        <begin position="1389"/>
        <end position="1437"/>
    </location>
</feature>
<keyword evidence="12" id="KW-0479">Metal-binding</keyword>
<keyword evidence="4" id="KW-0812">Transmembrane</keyword>